<proteinExistence type="predicted"/>
<evidence type="ECO:0000313" key="4">
    <source>
        <dbReference type="Proteomes" id="UP001320702"/>
    </source>
</evidence>
<dbReference type="InterPro" id="IPR006311">
    <property type="entry name" value="TAT_signal"/>
</dbReference>
<dbReference type="Gene3D" id="2.60.40.2470">
    <property type="entry name" value="SoxY domain"/>
    <property type="match status" value="1"/>
</dbReference>
<feature type="signal peptide" evidence="1">
    <location>
        <begin position="1"/>
        <end position="27"/>
    </location>
</feature>
<keyword evidence="4" id="KW-1185">Reference proteome</keyword>
<dbReference type="RefSeq" id="WP_209055772.1">
    <property type="nucleotide sequence ID" value="NZ_JANAVZ010000006.1"/>
</dbReference>
<dbReference type="NCBIfam" id="TIGR04488">
    <property type="entry name" value="SoxY_true_GGCGG"/>
    <property type="match status" value="1"/>
</dbReference>
<sequence length="146" mass="14589">MKIDRREVLVVGAGAAALASLPLTAMAQDGAAEKTADELIAEFTGGAEVAEGDGVTLTAPEIAENGNTVPISVEAEGASEILVLAPGNPTPPVATFKFGELAGAHMASTRIRLAETQDVVAVAKLADGSFVRTSSNVKVTIGGCGG</sequence>
<protein>
    <submittedName>
        <fullName evidence="3">Thiosulfate oxidation carrier protein SoxY</fullName>
    </submittedName>
</protein>
<comment type="caution">
    <text evidence="3">The sequence shown here is derived from an EMBL/GenBank/DDBJ whole genome shotgun (WGS) entry which is preliminary data.</text>
</comment>
<dbReference type="EMBL" id="JANAVZ010000006">
    <property type="protein sequence ID" value="MCT4333643.1"/>
    <property type="molecule type" value="Genomic_DNA"/>
</dbReference>
<dbReference type="PIRSF" id="PIRSF010312">
    <property type="entry name" value="Sulphur_oxidation_SoxY"/>
    <property type="match status" value="1"/>
</dbReference>
<gene>
    <name evidence="3" type="primary">soxY</name>
    <name evidence="3" type="ORF">MU516_12285</name>
</gene>
<dbReference type="InterPro" id="IPR016568">
    <property type="entry name" value="Sulphur_oxidation_SoxY"/>
</dbReference>
<reference evidence="3 4" key="1">
    <citation type="submission" date="2022-04" db="EMBL/GenBank/DDBJ databases">
        <title>Paracoccus sp. YLB-12 draft genome sequence.</title>
        <authorList>
            <person name="Yu L."/>
        </authorList>
    </citation>
    <scope>NUCLEOTIDE SEQUENCE [LARGE SCALE GENOMIC DNA]</scope>
    <source>
        <strain evidence="3 4">YLB-12</strain>
    </source>
</reference>
<keyword evidence="1" id="KW-0732">Signal</keyword>
<name>A0ABT2KBJ5_9RHOB</name>
<evidence type="ECO:0000256" key="1">
    <source>
        <dbReference type="SAM" id="SignalP"/>
    </source>
</evidence>
<dbReference type="PROSITE" id="PS51318">
    <property type="entry name" value="TAT"/>
    <property type="match status" value="1"/>
</dbReference>
<accession>A0ABT2KBJ5</accession>
<dbReference type="Pfam" id="PF13501">
    <property type="entry name" value="SoxY"/>
    <property type="match status" value="1"/>
</dbReference>
<organism evidence="3 4">
    <name type="scientific">Paracoccus maritimus</name>
    <dbReference type="NCBI Taxonomy" id="2933292"/>
    <lineage>
        <taxon>Bacteria</taxon>
        <taxon>Pseudomonadati</taxon>
        <taxon>Pseudomonadota</taxon>
        <taxon>Alphaproteobacteria</taxon>
        <taxon>Rhodobacterales</taxon>
        <taxon>Paracoccaceae</taxon>
        <taxon>Paracoccus</taxon>
    </lineage>
</organism>
<evidence type="ECO:0000313" key="3">
    <source>
        <dbReference type="EMBL" id="MCT4333643.1"/>
    </source>
</evidence>
<dbReference type="Proteomes" id="UP001320702">
    <property type="component" value="Unassembled WGS sequence"/>
</dbReference>
<evidence type="ECO:0000259" key="2">
    <source>
        <dbReference type="Pfam" id="PF13501"/>
    </source>
</evidence>
<dbReference type="InterPro" id="IPR038162">
    <property type="entry name" value="SoxY_sf"/>
</dbReference>
<dbReference type="InterPro" id="IPR032711">
    <property type="entry name" value="SoxY"/>
</dbReference>
<feature type="chain" id="PRO_5046585464" evidence="1">
    <location>
        <begin position="28"/>
        <end position="146"/>
    </location>
</feature>
<feature type="domain" description="Ig-like SoxY" evidence="2">
    <location>
        <begin position="41"/>
        <end position="144"/>
    </location>
</feature>